<keyword evidence="4 5" id="KW-0472">Membrane</keyword>
<feature type="transmembrane region" description="Helical" evidence="5">
    <location>
        <begin position="73"/>
        <end position="91"/>
    </location>
</feature>
<feature type="non-terminal residue" evidence="6">
    <location>
        <position position="300"/>
    </location>
</feature>
<feature type="transmembrane region" description="Helical" evidence="5">
    <location>
        <begin position="167"/>
        <end position="192"/>
    </location>
</feature>
<protein>
    <submittedName>
        <fullName evidence="6">Organic solute transporter subunit alpha/Transmembrane protein</fullName>
    </submittedName>
</protein>
<sequence length="300" mass="34832">AHRVGWIMSGAAAWTATFISIALILKHVQYYTVPRQQRYIVRICLMIPIYAISSWFSYVFYRNAPYFEFVRTFYEAFVLASFFILLVNYLGDTPADQHFAFAGQEPRRLKLTVPFCCVTYNPANRHLIWYLKWGILQYAVVEPVLTVIGVIAQTQNKYCPESLSPKYANLYITCINFISVTVAMYALITLYVTIKDTLAPHRPFFKFLCVKLVVFFSFWQAFLINILANANVIKPTEYWTKANIATGLNAILICFEMVVFALLHVKAFDYRVYRPKERIKQRVWAGLVDSLNPMDLVREV</sequence>
<dbReference type="Proteomes" id="UP000278143">
    <property type="component" value="Unassembled WGS sequence"/>
</dbReference>
<feature type="non-terminal residue" evidence="6">
    <location>
        <position position="1"/>
    </location>
</feature>
<evidence type="ECO:0000256" key="5">
    <source>
        <dbReference type="SAM" id="Phobius"/>
    </source>
</evidence>
<feature type="transmembrane region" description="Helical" evidence="5">
    <location>
        <begin position="248"/>
        <end position="268"/>
    </location>
</feature>
<evidence type="ECO:0000256" key="1">
    <source>
        <dbReference type="ARBA" id="ARBA00004141"/>
    </source>
</evidence>
<feature type="transmembrane region" description="Helical" evidence="5">
    <location>
        <begin position="40"/>
        <end position="61"/>
    </location>
</feature>
<reference evidence="7" key="1">
    <citation type="journal article" date="2018" name="Nat. Microbiol.">
        <title>Leveraging single-cell genomics to expand the fungal tree of life.</title>
        <authorList>
            <person name="Ahrendt S.R."/>
            <person name="Quandt C.A."/>
            <person name="Ciobanu D."/>
            <person name="Clum A."/>
            <person name="Salamov A."/>
            <person name="Andreopoulos B."/>
            <person name="Cheng J.F."/>
            <person name="Woyke T."/>
            <person name="Pelin A."/>
            <person name="Henrissat B."/>
            <person name="Reynolds N.K."/>
            <person name="Benny G.L."/>
            <person name="Smith M.E."/>
            <person name="James T.Y."/>
            <person name="Grigoriev I.V."/>
        </authorList>
    </citation>
    <scope>NUCLEOTIDE SEQUENCE [LARGE SCALE GENOMIC DNA]</scope>
    <source>
        <strain evidence="7">Benny S71-1</strain>
    </source>
</reference>
<evidence type="ECO:0000256" key="2">
    <source>
        <dbReference type="ARBA" id="ARBA00022692"/>
    </source>
</evidence>
<evidence type="ECO:0000313" key="7">
    <source>
        <dbReference type="Proteomes" id="UP000278143"/>
    </source>
</evidence>
<evidence type="ECO:0000256" key="4">
    <source>
        <dbReference type="ARBA" id="ARBA00023136"/>
    </source>
</evidence>
<dbReference type="GO" id="GO:0016020">
    <property type="term" value="C:membrane"/>
    <property type="evidence" value="ECO:0007669"/>
    <property type="project" value="UniProtKB-SubCell"/>
</dbReference>
<evidence type="ECO:0000256" key="3">
    <source>
        <dbReference type="ARBA" id="ARBA00022989"/>
    </source>
</evidence>
<feature type="transmembrane region" description="Helical" evidence="5">
    <location>
        <begin position="204"/>
        <end position="228"/>
    </location>
</feature>
<name>A0A4P9YW16_9FUNG</name>
<dbReference type="PANTHER" id="PTHR23423">
    <property type="entry name" value="ORGANIC SOLUTE TRANSPORTER-RELATED"/>
    <property type="match status" value="1"/>
</dbReference>
<dbReference type="EMBL" id="KZ990500">
    <property type="protein sequence ID" value="RKP24025.1"/>
    <property type="molecule type" value="Genomic_DNA"/>
</dbReference>
<keyword evidence="7" id="KW-1185">Reference proteome</keyword>
<comment type="subcellular location">
    <subcellularLocation>
        <location evidence="1">Membrane</location>
        <topology evidence="1">Multi-pass membrane protein</topology>
    </subcellularLocation>
</comment>
<keyword evidence="3 5" id="KW-1133">Transmembrane helix</keyword>
<evidence type="ECO:0000313" key="6">
    <source>
        <dbReference type="EMBL" id="RKP24025.1"/>
    </source>
</evidence>
<gene>
    <name evidence="6" type="ORF">SYNPS1DRAFT_9724</name>
</gene>
<dbReference type="SMART" id="SM01417">
    <property type="entry name" value="Solute_trans_a"/>
    <property type="match status" value="1"/>
</dbReference>
<feature type="transmembrane region" description="Helical" evidence="5">
    <location>
        <begin position="135"/>
        <end position="155"/>
    </location>
</feature>
<dbReference type="InterPro" id="IPR005178">
    <property type="entry name" value="Ostalpha/TMEM184C"/>
</dbReference>
<dbReference type="Pfam" id="PF03619">
    <property type="entry name" value="Solute_trans_a"/>
    <property type="match status" value="1"/>
</dbReference>
<keyword evidence="2 5" id="KW-0812">Transmembrane</keyword>
<feature type="transmembrane region" description="Helical" evidence="5">
    <location>
        <begin position="6"/>
        <end position="28"/>
    </location>
</feature>
<proteinExistence type="predicted"/>
<dbReference type="OrthoDB" id="5348404at2759"/>
<accession>A0A4P9YW16</accession>
<dbReference type="AlphaFoldDB" id="A0A4P9YW16"/>
<organism evidence="6 7">
    <name type="scientific">Syncephalis pseudoplumigaleata</name>
    <dbReference type="NCBI Taxonomy" id="1712513"/>
    <lineage>
        <taxon>Eukaryota</taxon>
        <taxon>Fungi</taxon>
        <taxon>Fungi incertae sedis</taxon>
        <taxon>Zoopagomycota</taxon>
        <taxon>Zoopagomycotina</taxon>
        <taxon>Zoopagomycetes</taxon>
        <taxon>Zoopagales</taxon>
        <taxon>Piptocephalidaceae</taxon>
        <taxon>Syncephalis</taxon>
    </lineage>
</organism>